<dbReference type="EC" id="1.11.1.-" evidence="8"/>
<evidence type="ECO:0000256" key="8">
    <source>
        <dbReference type="RuleBase" id="RU363051"/>
    </source>
</evidence>
<name>A0A409XR28_PSICY</name>
<evidence type="ECO:0000256" key="4">
    <source>
        <dbReference type="ARBA" id="ARBA00022617"/>
    </source>
</evidence>
<reference evidence="10 11" key="1">
    <citation type="journal article" date="2018" name="Evol. Lett.">
        <title>Horizontal gene cluster transfer increased hallucinogenic mushroom diversity.</title>
        <authorList>
            <person name="Reynolds H.T."/>
            <person name="Vijayakumar V."/>
            <person name="Gluck-Thaler E."/>
            <person name="Korotkin H.B."/>
            <person name="Matheny P.B."/>
            <person name="Slot J.C."/>
        </authorList>
    </citation>
    <scope>NUCLEOTIDE SEQUENCE [LARGE SCALE GENOMIC DNA]</scope>
    <source>
        <strain evidence="10 11">2631</strain>
    </source>
</reference>
<dbReference type="GO" id="GO:0042744">
    <property type="term" value="P:hydrogen peroxide catabolic process"/>
    <property type="evidence" value="ECO:0007669"/>
    <property type="project" value="TreeGrafter"/>
</dbReference>
<proteinExistence type="inferred from homology"/>
<keyword evidence="8" id="KW-0732">Signal</keyword>
<dbReference type="InParanoid" id="A0A409XR28"/>
<dbReference type="PROSITE" id="PS50873">
    <property type="entry name" value="PEROXIDASE_4"/>
    <property type="match status" value="1"/>
</dbReference>
<comment type="caution">
    <text evidence="10">The sequence shown here is derived from an EMBL/GenBank/DDBJ whole genome shotgun (WGS) entry which is preliminary data.</text>
</comment>
<evidence type="ECO:0000313" key="11">
    <source>
        <dbReference type="Proteomes" id="UP000283269"/>
    </source>
</evidence>
<gene>
    <name evidence="10" type="ORF">CVT25_015257</name>
</gene>
<keyword evidence="7" id="KW-0408">Iron</keyword>
<dbReference type="PANTHER" id="PTHR31356:SF53">
    <property type="entry name" value="HEME PEROXIDASE"/>
    <property type="match status" value="1"/>
</dbReference>
<accession>A0A409XR28</accession>
<keyword evidence="11" id="KW-1185">Reference proteome</keyword>
<dbReference type="PRINTS" id="PR00459">
    <property type="entry name" value="ASPEROXIDASE"/>
</dbReference>
<dbReference type="EMBL" id="NHYD01000797">
    <property type="protein sequence ID" value="PPQ93259.1"/>
    <property type="molecule type" value="Genomic_DNA"/>
</dbReference>
<evidence type="ECO:0000259" key="9">
    <source>
        <dbReference type="PROSITE" id="PS50873"/>
    </source>
</evidence>
<dbReference type="Gene3D" id="1.10.420.10">
    <property type="entry name" value="Peroxidase, domain 2"/>
    <property type="match status" value="1"/>
</dbReference>
<dbReference type="GO" id="GO:0034599">
    <property type="term" value="P:cellular response to oxidative stress"/>
    <property type="evidence" value="ECO:0007669"/>
    <property type="project" value="InterPro"/>
</dbReference>
<dbReference type="PANTHER" id="PTHR31356">
    <property type="entry name" value="THYLAKOID LUMENAL 29 KDA PROTEIN, CHLOROPLASTIC-RELATED"/>
    <property type="match status" value="1"/>
</dbReference>
<feature type="domain" description="Plant heme peroxidase family profile" evidence="9">
    <location>
        <begin position="63"/>
        <end position="300"/>
    </location>
</feature>
<keyword evidence="3 8" id="KW-0575">Peroxidase</keyword>
<evidence type="ECO:0000313" key="10">
    <source>
        <dbReference type="EMBL" id="PPQ93259.1"/>
    </source>
</evidence>
<evidence type="ECO:0000256" key="2">
    <source>
        <dbReference type="ARBA" id="ARBA00005997"/>
    </source>
</evidence>
<dbReference type="InterPro" id="IPR002016">
    <property type="entry name" value="Haem_peroxidase"/>
</dbReference>
<dbReference type="Proteomes" id="UP000283269">
    <property type="component" value="Unassembled WGS sequence"/>
</dbReference>
<dbReference type="STRING" id="93625.A0A409XR28"/>
<evidence type="ECO:0000256" key="6">
    <source>
        <dbReference type="ARBA" id="ARBA00023002"/>
    </source>
</evidence>
<organism evidence="10 11">
    <name type="scientific">Psilocybe cyanescens</name>
    <dbReference type="NCBI Taxonomy" id="93625"/>
    <lineage>
        <taxon>Eukaryota</taxon>
        <taxon>Fungi</taxon>
        <taxon>Dikarya</taxon>
        <taxon>Basidiomycota</taxon>
        <taxon>Agaricomycotina</taxon>
        <taxon>Agaricomycetes</taxon>
        <taxon>Agaricomycetidae</taxon>
        <taxon>Agaricales</taxon>
        <taxon>Agaricineae</taxon>
        <taxon>Strophariaceae</taxon>
        <taxon>Psilocybe</taxon>
    </lineage>
</organism>
<dbReference type="GO" id="GO:0000302">
    <property type="term" value="P:response to reactive oxygen species"/>
    <property type="evidence" value="ECO:0007669"/>
    <property type="project" value="TreeGrafter"/>
</dbReference>
<feature type="chain" id="PRO_5018823912" description="Peroxidase" evidence="8">
    <location>
        <begin position="22"/>
        <end position="602"/>
    </location>
</feature>
<evidence type="ECO:0000256" key="1">
    <source>
        <dbReference type="ARBA" id="ARBA00003917"/>
    </source>
</evidence>
<dbReference type="InterPro" id="IPR002207">
    <property type="entry name" value="Peroxidase_I"/>
</dbReference>
<keyword evidence="5" id="KW-0479">Metal-binding</keyword>
<keyword evidence="6 8" id="KW-0560">Oxidoreductase</keyword>
<dbReference type="InterPro" id="IPR010255">
    <property type="entry name" value="Haem_peroxidase_sf"/>
</dbReference>
<dbReference type="AlphaFoldDB" id="A0A409XR28"/>
<comment type="similarity">
    <text evidence="2">Belongs to the peroxidase family. Cytochrome c peroxidase subfamily.</text>
</comment>
<dbReference type="GO" id="GO:0004601">
    <property type="term" value="F:peroxidase activity"/>
    <property type="evidence" value="ECO:0007669"/>
    <property type="project" value="UniProtKB-KW"/>
</dbReference>
<evidence type="ECO:0000256" key="7">
    <source>
        <dbReference type="ARBA" id="ARBA00023004"/>
    </source>
</evidence>
<dbReference type="OrthoDB" id="5985073at2759"/>
<dbReference type="InterPro" id="IPR044831">
    <property type="entry name" value="Ccp1-like"/>
</dbReference>
<evidence type="ECO:0000256" key="3">
    <source>
        <dbReference type="ARBA" id="ARBA00022559"/>
    </source>
</evidence>
<dbReference type="PRINTS" id="PR00458">
    <property type="entry name" value="PEROXIDASE"/>
</dbReference>
<feature type="signal peptide" evidence="8">
    <location>
        <begin position="1"/>
        <end position="21"/>
    </location>
</feature>
<protein>
    <recommendedName>
        <fullName evidence="8">Peroxidase</fullName>
        <ecNumber evidence="8">1.11.1.-</ecNumber>
    </recommendedName>
</protein>
<dbReference type="SUPFAM" id="SSF48113">
    <property type="entry name" value="Heme-dependent peroxidases"/>
    <property type="match status" value="1"/>
</dbReference>
<dbReference type="Gene3D" id="1.10.520.10">
    <property type="match status" value="1"/>
</dbReference>
<evidence type="ECO:0000256" key="5">
    <source>
        <dbReference type="ARBA" id="ARBA00022723"/>
    </source>
</evidence>
<dbReference type="GO" id="GO:0020037">
    <property type="term" value="F:heme binding"/>
    <property type="evidence" value="ECO:0007669"/>
    <property type="project" value="UniProtKB-UniRule"/>
</dbReference>
<sequence length="602" mass="65471">MHSHFASSLYLLSLLAPFSFAYTWPSPQYDALEGLLFEGRRSDGSSLASLVHPCRKRGATLASVPAEWLRFAFHDMATHNVDDGTGGLDGSIVYELGRPENFGLGFNQTLSDFEAYPNKQVSRADIIAIGAIMAVNTCGGPIIPFRGGRVDTWVGGGTGTPEPQEDLATHTESFRKQGFNQAEMIQLVACGHTMGGVRSADFPQLVAPDPNSVNPVIEDFDTTMDFDNKVVTEYLDGSTQNVLVTSPNKTMVSDLRIFQSDNNSTMHSLSDAAVFQSECQSILARMLDTVPKSVTLTDEITLLPTKVTASQLTFERNQLVYKTSFRLTQPINATANDNRNVTLFWCDRYGDNKNCAGKTNTALPVKTVADDPNVSPITKSLGYYFLNYNYVVPIDSTASIAKFWFEVDEHDGSKVTTYNNGGSGYVIDQDQVLFIPMSSHATIIANSTITQTYTNRVGDGYTRHYDLVVAVRDGTNPSRVYAEATDVAIQNFPFPLNIEVEFTANSSIPAQSGYSFYSGSADSAGVQMSLDVHADASGQTYTQTFMQTLVLDNAPYVKPGTVTVSTTKTGAAGRMEIWNPLLVLSGIFVYFGGGGALLDLVL</sequence>
<dbReference type="Pfam" id="PF00141">
    <property type="entry name" value="peroxidase"/>
    <property type="match status" value="1"/>
</dbReference>
<dbReference type="GO" id="GO:0046872">
    <property type="term" value="F:metal ion binding"/>
    <property type="evidence" value="ECO:0007669"/>
    <property type="project" value="UniProtKB-UniRule"/>
</dbReference>
<comment type="function">
    <text evidence="1">Destroys radicals which are normally produced within the cells and which are toxic to biological systems.</text>
</comment>
<keyword evidence="4" id="KW-0349">Heme</keyword>